<name>A0A4R3VLI9_9SPHI</name>
<comment type="similarity">
    <text evidence="2">Belongs to the membrane fusion protein (MFP) (TC 8.A.1) family.</text>
</comment>
<dbReference type="Gene3D" id="2.40.50.100">
    <property type="match status" value="1"/>
</dbReference>
<feature type="domain" description="Multidrug resistance protein MdtA-like alpha-helical hairpin" evidence="4">
    <location>
        <begin position="100"/>
        <end position="169"/>
    </location>
</feature>
<dbReference type="GO" id="GO:0030313">
    <property type="term" value="C:cell envelope"/>
    <property type="evidence" value="ECO:0007669"/>
    <property type="project" value="UniProtKB-SubCell"/>
</dbReference>
<dbReference type="Pfam" id="PF25876">
    <property type="entry name" value="HH_MFP_RND"/>
    <property type="match status" value="1"/>
</dbReference>
<dbReference type="OrthoDB" id="9801814at2"/>
<evidence type="ECO:0000256" key="1">
    <source>
        <dbReference type="ARBA" id="ARBA00004196"/>
    </source>
</evidence>
<gene>
    <name evidence="8" type="ORF">EDC17_10542</name>
</gene>
<evidence type="ECO:0000259" key="6">
    <source>
        <dbReference type="Pfam" id="PF25944"/>
    </source>
</evidence>
<keyword evidence="9" id="KW-1185">Reference proteome</keyword>
<reference evidence="8 9" key="1">
    <citation type="submission" date="2019-03" db="EMBL/GenBank/DDBJ databases">
        <title>Genomic Encyclopedia of Type Strains, Phase IV (KMG-IV): sequencing the most valuable type-strain genomes for metagenomic binning, comparative biology and taxonomic classification.</title>
        <authorList>
            <person name="Goeker M."/>
        </authorList>
    </citation>
    <scope>NUCLEOTIDE SEQUENCE [LARGE SCALE GENOMIC DNA]</scope>
    <source>
        <strain evidence="8 9">DSM 22362</strain>
    </source>
</reference>
<dbReference type="EMBL" id="SMBZ01000054">
    <property type="protein sequence ID" value="TCV07271.1"/>
    <property type="molecule type" value="Genomic_DNA"/>
</dbReference>
<evidence type="ECO:0000259" key="5">
    <source>
        <dbReference type="Pfam" id="PF25917"/>
    </source>
</evidence>
<comment type="subcellular location">
    <subcellularLocation>
        <location evidence="1">Cell envelope</location>
    </subcellularLocation>
</comment>
<dbReference type="GO" id="GO:0046677">
    <property type="term" value="P:response to antibiotic"/>
    <property type="evidence" value="ECO:0007669"/>
    <property type="project" value="TreeGrafter"/>
</dbReference>
<dbReference type="Pfam" id="PF25917">
    <property type="entry name" value="BSH_RND"/>
    <property type="match status" value="1"/>
</dbReference>
<keyword evidence="3" id="KW-0175">Coiled coil</keyword>
<feature type="domain" description="Multidrug resistance protein MdtA-like C-terminal permuted SH3" evidence="7">
    <location>
        <begin position="305"/>
        <end position="352"/>
    </location>
</feature>
<dbReference type="PANTHER" id="PTHR30158">
    <property type="entry name" value="ACRA/E-RELATED COMPONENT OF DRUG EFFLUX TRANSPORTER"/>
    <property type="match status" value="1"/>
</dbReference>
<dbReference type="Pfam" id="PF25967">
    <property type="entry name" value="RND-MFP_C"/>
    <property type="match status" value="1"/>
</dbReference>
<evidence type="ECO:0000256" key="3">
    <source>
        <dbReference type="SAM" id="Coils"/>
    </source>
</evidence>
<evidence type="ECO:0000259" key="7">
    <source>
        <dbReference type="Pfam" id="PF25967"/>
    </source>
</evidence>
<evidence type="ECO:0000313" key="9">
    <source>
        <dbReference type="Proteomes" id="UP000295197"/>
    </source>
</evidence>
<evidence type="ECO:0000256" key="2">
    <source>
        <dbReference type="ARBA" id="ARBA00009477"/>
    </source>
</evidence>
<dbReference type="InterPro" id="IPR058624">
    <property type="entry name" value="MdtA-like_HH"/>
</dbReference>
<dbReference type="SUPFAM" id="SSF111369">
    <property type="entry name" value="HlyD-like secretion proteins"/>
    <property type="match status" value="1"/>
</dbReference>
<protein>
    <submittedName>
        <fullName evidence="8">Membrane fusion protein (Multidrug efflux system)</fullName>
    </submittedName>
</protein>
<dbReference type="GO" id="GO:0022857">
    <property type="term" value="F:transmembrane transporter activity"/>
    <property type="evidence" value="ECO:0007669"/>
    <property type="project" value="InterPro"/>
</dbReference>
<evidence type="ECO:0000313" key="8">
    <source>
        <dbReference type="EMBL" id="TCV07271.1"/>
    </source>
</evidence>
<dbReference type="Gene3D" id="2.40.420.20">
    <property type="match status" value="1"/>
</dbReference>
<dbReference type="InterPro" id="IPR058626">
    <property type="entry name" value="MdtA-like_b-barrel"/>
</dbReference>
<comment type="caution">
    <text evidence="8">The sequence shown here is derived from an EMBL/GenBank/DDBJ whole genome shotgun (WGS) entry which is preliminary data.</text>
</comment>
<dbReference type="Proteomes" id="UP000295197">
    <property type="component" value="Unassembled WGS sequence"/>
</dbReference>
<proteinExistence type="inferred from homology"/>
<dbReference type="Pfam" id="PF25944">
    <property type="entry name" value="Beta-barrel_RND"/>
    <property type="match status" value="1"/>
</dbReference>
<dbReference type="Gene3D" id="2.40.30.170">
    <property type="match status" value="1"/>
</dbReference>
<dbReference type="InterPro" id="IPR058625">
    <property type="entry name" value="MdtA-like_BSH"/>
</dbReference>
<dbReference type="Gene3D" id="1.10.287.470">
    <property type="entry name" value="Helix hairpin bin"/>
    <property type="match status" value="1"/>
</dbReference>
<dbReference type="InterPro" id="IPR058627">
    <property type="entry name" value="MdtA-like_C"/>
</dbReference>
<dbReference type="RefSeq" id="WP_132778818.1">
    <property type="nucleotide sequence ID" value="NZ_SMBZ01000054.1"/>
</dbReference>
<dbReference type="GO" id="GO:0005886">
    <property type="term" value="C:plasma membrane"/>
    <property type="evidence" value="ECO:0007669"/>
    <property type="project" value="TreeGrafter"/>
</dbReference>
<evidence type="ECO:0000259" key="4">
    <source>
        <dbReference type="Pfam" id="PF25876"/>
    </source>
</evidence>
<feature type="coiled-coil region" evidence="3">
    <location>
        <begin position="93"/>
        <end position="127"/>
    </location>
</feature>
<organism evidence="8 9">
    <name type="scientific">Sphingobacterium alimentarium</name>
    <dbReference type="NCBI Taxonomy" id="797292"/>
    <lineage>
        <taxon>Bacteria</taxon>
        <taxon>Pseudomonadati</taxon>
        <taxon>Bacteroidota</taxon>
        <taxon>Sphingobacteriia</taxon>
        <taxon>Sphingobacteriales</taxon>
        <taxon>Sphingobacteriaceae</taxon>
        <taxon>Sphingobacterium</taxon>
    </lineage>
</organism>
<feature type="domain" description="Multidrug resistance protein MdtA-like beta-barrel" evidence="6">
    <location>
        <begin position="205"/>
        <end position="279"/>
    </location>
</feature>
<dbReference type="PROSITE" id="PS51257">
    <property type="entry name" value="PROKAR_LIPOPROTEIN"/>
    <property type="match status" value="1"/>
</dbReference>
<accession>A0A4R3VLI9</accession>
<dbReference type="PANTHER" id="PTHR30158:SF23">
    <property type="entry name" value="MULTIDRUG RESISTANCE PROTEIN MEXA"/>
    <property type="match status" value="1"/>
</dbReference>
<feature type="domain" description="Multidrug resistance protein MdtA-like barrel-sandwich hybrid" evidence="5">
    <location>
        <begin position="59"/>
        <end position="193"/>
    </location>
</feature>
<dbReference type="NCBIfam" id="TIGR01730">
    <property type="entry name" value="RND_mfp"/>
    <property type="match status" value="1"/>
</dbReference>
<sequence length="374" mass="42063">MKHIRYWHPVVGCAFLFASCINASEKEVKEEIKIVPITNLVQMDTVIYKEYIADIQSQRNVELRSRLSGFLNKIYIDEGAYVRKGQILFALNDEEYKADYAQAQAALNSARAEVKKVELEIERTKKLVEKKIVSSTEAELLDVQLRAAQSKVQEGEAIVNQARTKLNYTLIRAPFDGRIDRIILKEGSLLNEGALITKISDLDRVNVYFNISESEYLQIATSPTFDKNTFKQDVKLILANGELYPYGGIAELVESEFETSTGSISMRARFDNPKGLLKHGASGRIAVPSNTGNLTFVHQKSVLEIQDKAYVYVVNSDNTIKMQPFENGQRVGHYYVVEDGLEPNTKVVYEGVHALRDGMQIQPKPITTSQGGMK</sequence>
<dbReference type="InterPro" id="IPR006143">
    <property type="entry name" value="RND_pump_MFP"/>
</dbReference>
<dbReference type="AlphaFoldDB" id="A0A4R3VLI9"/>